<dbReference type="Gene3D" id="3.10.450.50">
    <property type="match status" value="1"/>
</dbReference>
<dbReference type="SUPFAM" id="SSF101327">
    <property type="entry name" value="YgfB-like"/>
    <property type="match status" value="1"/>
</dbReference>
<dbReference type="KEGG" id="sufl:FIL70_04865"/>
<dbReference type="NCBIfam" id="TIGR02292">
    <property type="entry name" value="ygfB_yecA"/>
    <property type="match status" value="1"/>
</dbReference>
<dbReference type="Pfam" id="PF03695">
    <property type="entry name" value="UPF0149"/>
    <property type="match status" value="1"/>
</dbReference>
<dbReference type="InterPro" id="IPR004027">
    <property type="entry name" value="SEC_C_motif"/>
</dbReference>
<dbReference type="Proteomes" id="UP000311469">
    <property type="component" value="Chromosome cSF1"/>
</dbReference>
<gene>
    <name evidence="1" type="ORF">FIL70_04865</name>
</gene>
<dbReference type="Pfam" id="PF02810">
    <property type="entry name" value="SEC-C"/>
    <property type="match status" value="1"/>
</dbReference>
<name>A0A5B8CM82_SPHSA</name>
<dbReference type="PANTHER" id="PTHR33747:SF1">
    <property type="entry name" value="ADENYLATE CYCLASE-ASSOCIATED CAP C-TERMINAL DOMAIN-CONTAINING PROTEIN"/>
    <property type="match status" value="1"/>
</dbReference>
<dbReference type="AlphaFoldDB" id="A0A5B8CM82"/>
<dbReference type="SUPFAM" id="SSF103642">
    <property type="entry name" value="Sec-C motif"/>
    <property type="match status" value="1"/>
</dbReference>
<organism evidence="1 2">
    <name type="scientific">Sphingobium fuliginis ATCC 27551</name>
    <dbReference type="NCBI Taxonomy" id="1208342"/>
    <lineage>
        <taxon>Bacteria</taxon>
        <taxon>Pseudomonadati</taxon>
        <taxon>Pseudomonadota</taxon>
        <taxon>Alphaproteobacteria</taxon>
        <taxon>Sphingomonadales</taxon>
        <taxon>Sphingomonadaceae</taxon>
        <taxon>Sphingobium</taxon>
    </lineage>
</organism>
<dbReference type="InterPro" id="IPR036255">
    <property type="entry name" value="YgfB-like_sf"/>
</dbReference>
<dbReference type="PANTHER" id="PTHR33747">
    <property type="entry name" value="UPF0225 PROTEIN SCO1677"/>
    <property type="match status" value="1"/>
</dbReference>
<proteinExistence type="predicted"/>
<evidence type="ECO:0000313" key="2">
    <source>
        <dbReference type="Proteomes" id="UP000311469"/>
    </source>
</evidence>
<sequence>MESEPAYLATLDRQLLDQPEAMLLSQLDGFLTGVVVSPDLITPGRWIPLIWAGDEGDGEPEFDTEEGLRAFLGLVMTHYHAIIDSLAHPGAYAPLLETDTRSGETLWEMWIDGFAQAMALSPGGWARIEADDDAGCHAALAGIRTLRDFADGHRDLDRQEEDRWDAEAPDLIPIWVEMLHQWRLENDPHRPAASRRAKVGRNDPCPCGSGRKYKKCCGVN</sequence>
<protein>
    <submittedName>
        <fullName evidence="1">UPF0149 family protein</fullName>
    </submittedName>
</protein>
<dbReference type="EMBL" id="CP041016">
    <property type="protein sequence ID" value="QDC39051.1"/>
    <property type="molecule type" value="Genomic_DNA"/>
</dbReference>
<reference evidence="1 2" key="1">
    <citation type="submission" date="2019-06" db="EMBL/GenBank/DDBJ databases">
        <title>Genome organization and adaptive potential of archetypical organophosphate degarding Sphingobium fuliginis ATCC 27551.</title>
        <authorList>
            <person name="Sarwar A."/>
            <person name="Parthasarathy S."/>
            <person name="Singh C."/>
            <person name="Siddavattam D."/>
        </authorList>
    </citation>
    <scope>NUCLEOTIDE SEQUENCE [LARGE SCALE GENOMIC DNA]</scope>
    <source>
        <strain evidence="1 2">ATCC 27551</strain>
    </source>
</reference>
<evidence type="ECO:0000313" key="1">
    <source>
        <dbReference type="EMBL" id="QDC39051.1"/>
    </source>
</evidence>
<dbReference type="InterPro" id="IPR011978">
    <property type="entry name" value="YgfB-like"/>
</dbReference>
<accession>A0A5B8CM82</accession>